<dbReference type="InterPro" id="IPR049053">
    <property type="entry name" value="AFCA-like_C"/>
</dbReference>
<dbReference type="Gene3D" id="2.70.98.50">
    <property type="entry name" value="putative glycoside hydrolase family protein from bacillus halodurans"/>
    <property type="match status" value="1"/>
</dbReference>
<feature type="domain" description="Glycosyl hydrolase family 95 N-terminal" evidence="2">
    <location>
        <begin position="63"/>
        <end position="136"/>
    </location>
</feature>
<name>A0A975IYX5_9BACT</name>
<keyword evidence="1" id="KW-0732">Signal</keyword>
<dbReference type="Pfam" id="PF21307">
    <property type="entry name" value="Glyco_hydro_95_C"/>
    <property type="match status" value="1"/>
</dbReference>
<feature type="signal peptide" evidence="1">
    <location>
        <begin position="1"/>
        <end position="22"/>
    </location>
</feature>
<dbReference type="InterPro" id="IPR013780">
    <property type="entry name" value="Glyco_hydro_b"/>
</dbReference>
<dbReference type="AlphaFoldDB" id="A0A975IYX5"/>
<dbReference type="PANTHER" id="PTHR31084:SF0">
    <property type="entry name" value="ALPHA-L-FUCOSIDASE 2"/>
    <property type="match status" value="1"/>
</dbReference>
<organism evidence="5 6">
    <name type="scientific">Luteolibacter ambystomatis</name>
    <dbReference type="NCBI Taxonomy" id="2824561"/>
    <lineage>
        <taxon>Bacteria</taxon>
        <taxon>Pseudomonadati</taxon>
        <taxon>Verrucomicrobiota</taxon>
        <taxon>Verrucomicrobiia</taxon>
        <taxon>Verrucomicrobiales</taxon>
        <taxon>Verrucomicrobiaceae</taxon>
        <taxon>Luteolibacter</taxon>
    </lineage>
</organism>
<dbReference type="EMBL" id="CP073100">
    <property type="protein sequence ID" value="QUE50687.1"/>
    <property type="molecule type" value="Genomic_DNA"/>
</dbReference>
<dbReference type="InterPro" id="IPR054363">
    <property type="entry name" value="GH95_cat"/>
</dbReference>
<evidence type="ECO:0000256" key="1">
    <source>
        <dbReference type="SAM" id="SignalP"/>
    </source>
</evidence>
<dbReference type="KEGG" id="lamb:KBB96_17730"/>
<evidence type="ECO:0000259" key="2">
    <source>
        <dbReference type="Pfam" id="PF14498"/>
    </source>
</evidence>
<evidence type="ECO:0000259" key="4">
    <source>
        <dbReference type="Pfam" id="PF22124"/>
    </source>
</evidence>
<accession>A0A975IYX5</accession>
<dbReference type="Gene3D" id="2.60.40.1180">
    <property type="entry name" value="Golgi alpha-mannosidase II"/>
    <property type="match status" value="1"/>
</dbReference>
<feature type="domain" description="Alpha fucosidase A-like C-terminal" evidence="3">
    <location>
        <begin position="286"/>
        <end position="338"/>
    </location>
</feature>
<dbReference type="Proteomes" id="UP000676169">
    <property type="component" value="Chromosome"/>
</dbReference>
<proteinExistence type="predicted"/>
<feature type="chain" id="PRO_5037961647" evidence="1">
    <location>
        <begin position="23"/>
        <end position="359"/>
    </location>
</feature>
<keyword evidence="6" id="KW-1185">Reference proteome</keyword>
<dbReference type="GO" id="GO:0004560">
    <property type="term" value="F:alpha-L-fucosidase activity"/>
    <property type="evidence" value="ECO:0007669"/>
    <property type="project" value="TreeGrafter"/>
</dbReference>
<evidence type="ECO:0000259" key="3">
    <source>
        <dbReference type="Pfam" id="PF21307"/>
    </source>
</evidence>
<protein>
    <submittedName>
        <fullName evidence="5">Glycoside hydrolase N-terminal domain-containing protein</fullName>
    </submittedName>
</protein>
<dbReference type="Pfam" id="PF22124">
    <property type="entry name" value="Glyco_hydro_95_cat"/>
    <property type="match status" value="1"/>
</dbReference>
<reference evidence="5" key="1">
    <citation type="submission" date="2021-04" db="EMBL/GenBank/DDBJ databases">
        <title>Luteolibacter sp. 32A isolated from the skin of an Anderson's salamander (Ambystoma andersonii).</title>
        <authorList>
            <person name="Spergser J."/>
            <person name="Busse H.-J."/>
        </authorList>
    </citation>
    <scope>NUCLEOTIDE SEQUENCE</scope>
    <source>
        <strain evidence="5">32A</strain>
    </source>
</reference>
<evidence type="ECO:0000313" key="5">
    <source>
        <dbReference type="EMBL" id="QUE50687.1"/>
    </source>
</evidence>
<dbReference type="RefSeq" id="WP_211630827.1">
    <property type="nucleotide sequence ID" value="NZ_CP073100.1"/>
</dbReference>
<sequence>MRCLFALLLSVCCLTASPSELWYPQPAGTEAEAFPLGDGNGQPWRVYGDPKKERIEQGDTRITLEWLDGDQEPRNYRRALDLDTGVATATWKRGGSTITCTELASLADDVFLIHLLADMPGALGFRTGFAEPGTKPTGNRGELAASKSRLWVFPFESEVAPEGNDMVVRGEGEALIVVSTGAGSLAKLAAKYDPGAEHPDASKLWHKALEAHVSAHRTRMGGCVIDLGGHEAAAKPTDERLKASNWQTNDPGLAVLMDQYGRYLTRLCLPATVKSDVRSKLVEEKNGTVILLPALPEEWKDGSVKNLPVGAAEMIPEYTVDMAWKDGRVTQYEIHRSQPTGPEKVKVRINGSETETTVR</sequence>
<feature type="domain" description="Glycosyl hydrolase family 95 catalytic" evidence="4">
    <location>
        <begin position="206"/>
        <end position="265"/>
    </location>
</feature>
<keyword evidence="5" id="KW-0378">Hydrolase</keyword>
<dbReference type="InterPro" id="IPR027414">
    <property type="entry name" value="GH95_N_dom"/>
</dbReference>
<dbReference type="Pfam" id="PF14498">
    <property type="entry name" value="Glyco_hyd_65N_2"/>
    <property type="match status" value="1"/>
</dbReference>
<dbReference type="PANTHER" id="PTHR31084">
    <property type="entry name" value="ALPHA-L-FUCOSIDASE 2"/>
    <property type="match status" value="1"/>
</dbReference>
<evidence type="ECO:0000313" key="6">
    <source>
        <dbReference type="Proteomes" id="UP000676169"/>
    </source>
</evidence>
<gene>
    <name evidence="5" type="ORF">KBB96_17730</name>
</gene>